<evidence type="ECO:0000256" key="10">
    <source>
        <dbReference type="ARBA" id="ARBA00041392"/>
    </source>
</evidence>
<dbReference type="GO" id="GO:0004660">
    <property type="term" value="F:protein farnesyltransferase activity"/>
    <property type="evidence" value="ECO:0007669"/>
    <property type="project" value="UniProtKB-EC"/>
</dbReference>
<proteinExistence type="inferred from homology"/>
<evidence type="ECO:0000256" key="7">
    <source>
        <dbReference type="ARBA" id="ARBA00022737"/>
    </source>
</evidence>
<evidence type="ECO:0000313" key="16">
    <source>
        <dbReference type="Proteomes" id="UP001222932"/>
    </source>
</evidence>
<keyword evidence="16" id="KW-1185">Reference proteome</keyword>
<evidence type="ECO:0000256" key="12">
    <source>
        <dbReference type="ARBA" id="ARBA00043086"/>
    </source>
</evidence>
<dbReference type="PROSITE" id="PS51147">
    <property type="entry name" value="PFTA"/>
    <property type="match status" value="4"/>
</dbReference>
<dbReference type="AlphaFoldDB" id="A0AAD3YE45"/>
<reference evidence="15" key="2">
    <citation type="submission" date="2023-06" db="EMBL/GenBank/DDBJ databases">
        <authorList>
            <person name="Kobayashi Y."/>
            <person name="Kayamori A."/>
            <person name="Aoki K."/>
            <person name="Shiwa Y."/>
            <person name="Fujita N."/>
            <person name="Sugita T."/>
            <person name="Iwasaki W."/>
            <person name="Tanaka N."/>
            <person name="Takashima M."/>
        </authorList>
    </citation>
    <scope>NUCLEOTIDE SEQUENCE</scope>
    <source>
        <strain evidence="15">HIS016</strain>
    </source>
</reference>
<dbReference type="EC" id="2.5.1.59" evidence="3"/>
<gene>
    <name evidence="15" type="primary">RAM2</name>
    <name evidence="15" type="ORF">CspeluHIS016_0600540</name>
</gene>
<dbReference type="Proteomes" id="UP001222932">
    <property type="component" value="Unassembled WGS sequence"/>
</dbReference>
<evidence type="ECO:0000256" key="4">
    <source>
        <dbReference type="ARBA" id="ARBA00012702"/>
    </source>
</evidence>
<organism evidence="15 16">
    <name type="scientific">Cutaneotrichosporon spelunceum</name>
    <dbReference type="NCBI Taxonomy" id="1672016"/>
    <lineage>
        <taxon>Eukaryota</taxon>
        <taxon>Fungi</taxon>
        <taxon>Dikarya</taxon>
        <taxon>Basidiomycota</taxon>
        <taxon>Agaricomycotina</taxon>
        <taxon>Tremellomycetes</taxon>
        <taxon>Trichosporonales</taxon>
        <taxon>Trichosporonaceae</taxon>
        <taxon>Cutaneotrichosporon</taxon>
    </lineage>
</organism>
<evidence type="ECO:0000256" key="14">
    <source>
        <dbReference type="SAM" id="MobiDB-lite"/>
    </source>
</evidence>
<keyword evidence="6" id="KW-0808">Transferase</keyword>
<dbReference type="PANTHER" id="PTHR11129">
    <property type="entry name" value="PROTEIN FARNESYLTRANSFERASE ALPHA SUBUNIT/RAB GERANYLGERANYL TRANSFERASE ALPHA SUBUNIT"/>
    <property type="match status" value="1"/>
</dbReference>
<evidence type="ECO:0000256" key="9">
    <source>
        <dbReference type="ARBA" id="ARBA00040965"/>
    </source>
</evidence>
<sequence>MPVSDEPEQTPVSEQSRPLPLSEQPRWKDVSPVPQEDGPDPLVPIMYSDDYREAMDYFRAVSAAREHSDRVLDLTEMIVRMNPSHYTVWQYRFATLLALEKDLSVELELMNEFARDNLKSYQVWHHRLLLLQALSPEDPVGEIDFIHNSLLPDPKNYHTWAYLHWLYCHFSQLGRISQDRWDSELAWCNDLIDSDGRNNSAWGWRWFLCMARPGAKGNGNEEIKYALNQIHHIPHNASAWNYLRGAIRASGATRVPLLPALAAYMAGSAVAPKAGESEWPARTTPVDPLTPLPVPLALEFQADALVEGGRLGDAAAVYGQLGSSVDRMRSAYWEMRRDECVNA</sequence>
<dbReference type="PANTHER" id="PTHR11129:SF1">
    <property type="entry name" value="PROTEIN FARNESYLTRANSFERASE_GERANYLGERANYLTRANSFERASE TYPE-1 SUBUNIT ALPHA"/>
    <property type="match status" value="1"/>
</dbReference>
<evidence type="ECO:0000256" key="11">
    <source>
        <dbReference type="ARBA" id="ARBA00042436"/>
    </source>
</evidence>
<reference evidence="15" key="1">
    <citation type="journal article" date="2023" name="BMC Genomics">
        <title>Chromosome-level genome assemblies of Cutaneotrichosporon spp. (Trichosporonales, Basidiomycota) reveal imbalanced evolution between nucleotide sequences and chromosome synteny.</title>
        <authorList>
            <person name="Kobayashi Y."/>
            <person name="Kayamori A."/>
            <person name="Aoki K."/>
            <person name="Shiwa Y."/>
            <person name="Matsutani M."/>
            <person name="Fujita N."/>
            <person name="Sugita T."/>
            <person name="Iwasaki W."/>
            <person name="Tanaka N."/>
            <person name="Takashima M."/>
        </authorList>
    </citation>
    <scope>NUCLEOTIDE SEQUENCE</scope>
    <source>
        <strain evidence="15">HIS016</strain>
    </source>
</reference>
<dbReference type="SUPFAM" id="SSF48439">
    <property type="entry name" value="Protein prenylyltransferase"/>
    <property type="match status" value="1"/>
</dbReference>
<evidence type="ECO:0000256" key="13">
    <source>
        <dbReference type="ARBA" id="ARBA00043219"/>
    </source>
</evidence>
<keyword evidence="5" id="KW-0637">Prenyltransferase</keyword>
<comment type="caution">
    <text evidence="15">The sequence shown here is derived from an EMBL/GenBank/DDBJ whole genome shotgun (WGS) entry which is preliminary data.</text>
</comment>
<evidence type="ECO:0000313" key="15">
    <source>
        <dbReference type="EMBL" id="GMK58612.1"/>
    </source>
</evidence>
<feature type="region of interest" description="Disordered" evidence="14">
    <location>
        <begin position="1"/>
        <end position="42"/>
    </location>
</feature>
<evidence type="ECO:0000256" key="8">
    <source>
        <dbReference type="ARBA" id="ARBA00022842"/>
    </source>
</evidence>
<dbReference type="EMBL" id="BTCM01000006">
    <property type="protein sequence ID" value="GMK58612.1"/>
    <property type="molecule type" value="Genomic_DNA"/>
</dbReference>
<accession>A0AAD3YE45</accession>
<comment type="similarity">
    <text evidence="2">Belongs to the protein prenyltransferase subunit alpha family.</text>
</comment>
<keyword evidence="7" id="KW-0677">Repeat</keyword>
<name>A0AAD3YE45_9TREE</name>
<keyword evidence="8" id="KW-0460">Magnesium</keyword>
<dbReference type="InterPro" id="IPR002088">
    <property type="entry name" value="Prenyl_trans_a"/>
</dbReference>
<dbReference type="EC" id="2.5.1.58" evidence="4"/>
<evidence type="ECO:0000256" key="5">
    <source>
        <dbReference type="ARBA" id="ARBA00022602"/>
    </source>
</evidence>
<dbReference type="GO" id="GO:0005965">
    <property type="term" value="C:protein farnesyltransferase complex"/>
    <property type="evidence" value="ECO:0007669"/>
    <property type="project" value="TreeGrafter"/>
</dbReference>
<comment type="cofactor">
    <cofactor evidence="1">
        <name>Mg(2+)</name>
        <dbReference type="ChEBI" id="CHEBI:18420"/>
    </cofactor>
</comment>
<dbReference type="Gene3D" id="1.25.40.120">
    <property type="entry name" value="Protein prenylyltransferase"/>
    <property type="match status" value="1"/>
</dbReference>
<evidence type="ECO:0000256" key="1">
    <source>
        <dbReference type="ARBA" id="ARBA00001946"/>
    </source>
</evidence>
<evidence type="ECO:0000256" key="3">
    <source>
        <dbReference type="ARBA" id="ARBA00012700"/>
    </source>
</evidence>
<protein>
    <recommendedName>
        <fullName evidence="9">Protein farnesyltransferase/geranylgeranyltransferase type-1 subunit alpha</fullName>
        <ecNumber evidence="4">2.5.1.58</ecNumber>
        <ecNumber evidence="3">2.5.1.59</ecNumber>
    </recommendedName>
    <alternativeName>
        <fullName evidence="12">CAAX farnesyltransferase subunit alpha</fullName>
    </alternativeName>
    <alternativeName>
        <fullName evidence="11">FTase-alpha</fullName>
    </alternativeName>
    <alternativeName>
        <fullName evidence="10">Ras proteins prenyltransferase subunit alpha</fullName>
    </alternativeName>
    <alternativeName>
        <fullName evidence="13">Type I protein geranyl-geranyltransferase subunit alpha</fullName>
    </alternativeName>
</protein>
<dbReference type="GO" id="GO:0005953">
    <property type="term" value="C:CAAX-protein geranylgeranyltransferase complex"/>
    <property type="evidence" value="ECO:0007669"/>
    <property type="project" value="TreeGrafter"/>
</dbReference>
<evidence type="ECO:0000256" key="2">
    <source>
        <dbReference type="ARBA" id="ARBA00006734"/>
    </source>
</evidence>
<dbReference type="GO" id="GO:0004662">
    <property type="term" value="F:CAAX-protein geranylgeranyltransferase activity"/>
    <property type="evidence" value="ECO:0007669"/>
    <property type="project" value="UniProtKB-EC"/>
</dbReference>
<dbReference type="Pfam" id="PF01239">
    <property type="entry name" value="PPTA"/>
    <property type="match status" value="5"/>
</dbReference>
<evidence type="ECO:0000256" key="6">
    <source>
        <dbReference type="ARBA" id="ARBA00022679"/>
    </source>
</evidence>